<dbReference type="PANTHER" id="PTHR35127:SF1">
    <property type="entry name" value="GENOME ASSEMBLY, CHROMOSOME: A10"/>
    <property type="match status" value="1"/>
</dbReference>
<dbReference type="KEGG" id="egr:104420986"/>
<evidence type="ECO:0000313" key="2">
    <source>
        <dbReference type="EMBL" id="KCW50348.1"/>
    </source>
</evidence>
<dbReference type="FunCoup" id="A0A059A948">
    <property type="interactions" value="8"/>
</dbReference>
<gene>
    <name evidence="2" type="ORF">EUGRSUZ_J00114</name>
</gene>
<dbReference type="STRING" id="71139.A0A059A948"/>
<protein>
    <recommendedName>
        <fullName evidence="1">DUF7804 domain-containing protein</fullName>
    </recommendedName>
</protein>
<dbReference type="Gramene" id="KCW50348">
    <property type="protein sequence ID" value="KCW50348"/>
    <property type="gene ID" value="EUGRSUZ_J00114"/>
</dbReference>
<reference evidence="2" key="1">
    <citation type="submission" date="2013-07" db="EMBL/GenBank/DDBJ databases">
        <title>The genome of Eucalyptus grandis.</title>
        <authorList>
            <person name="Schmutz J."/>
            <person name="Hayes R."/>
            <person name="Myburg A."/>
            <person name="Tuskan G."/>
            <person name="Grattapaglia D."/>
            <person name="Rokhsar D.S."/>
        </authorList>
    </citation>
    <scope>NUCLEOTIDE SEQUENCE</scope>
    <source>
        <tissue evidence="2">Leaf extractions</tissue>
    </source>
</reference>
<evidence type="ECO:0000259" key="1">
    <source>
        <dbReference type="Pfam" id="PF25089"/>
    </source>
</evidence>
<organism evidence="2">
    <name type="scientific">Eucalyptus grandis</name>
    <name type="common">Flooded gum</name>
    <dbReference type="NCBI Taxonomy" id="71139"/>
    <lineage>
        <taxon>Eukaryota</taxon>
        <taxon>Viridiplantae</taxon>
        <taxon>Streptophyta</taxon>
        <taxon>Embryophyta</taxon>
        <taxon>Tracheophyta</taxon>
        <taxon>Spermatophyta</taxon>
        <taxon>Magnoliopsida</taxon>
        <taxon>eudicotyledons</taxon>
        <taxon>Gunneridae</taxon>
        <taxon>Pentapetalae</taxon>
        <taxon>rosids</taxon>
        <taxon>malvids</taxon>
        <taxon>Myrtales</taxon>
        <taxon>Myrtaceae</taxon>
        <taxon>Myrtoideae</taxon>
        <taxon>Eucalypteae</taxon>
        <taxon>Eucalyptus</taxon>
    </lineage>
</organism>
<sequence length="234" mass="26036">MASLGVRGGGECCMSRFDLPARHIDHQSPSKPWSVTMPNVARSRTQMRRAVSAAAPMAPVRIPRKPKPYQEFEEGAAIAHEKLDDWMEDSVAEIVRNLRGAPLFVHVYDENRGAGAGAGGARGGESIRLRTEKGMREEDWDRVRMKWEKGEVQKPEGVIYVEELEDDDEGGDNVTRIWGLVVQGKGANCGPACYLLKTCRVGSGLGACSTHFCLMKVKSFRESARSQLKNFWLW</sequence>
<dbReference type="PANTHER" id="PTHR35127">
    <property type="entry name" value="OS03G0736900 PROTEIN"/>
    <property type="match status" value="1"/>
</dbReference>
<dbReference type="InterPro" id="IPR056706">
    <property type="entry name" value="DUF7804"/>
</dbReference>
<dbReference type="InParanoid" id="A0A059A948"/>
<proteinExistence type="predicted"/>
<accession>A0A059A948</accession>
<dbReference type="EMBL" id="KK198762">
    <property type="protein sequence ID" value="KCW50348.1"/>
    <property type="molecule type" value="Genomic_DNA"/>
</dbReference>
<dbReference type="OrthoDB" id="2013011at2759"/>
<dbReference type="eggNOG" id="ENOG502S2AK">
    <property type="taxonomic scope" value="Eukaryota"/>
</dbReference>
<dbReference type="AlphaFoldDB" id="A0A059A948"/>
<dbReference type="Pfam" id="PF25089">
    <property type="entry name" value="DUF7804"/>
    <property type="match status" value="1"/>
</dbReference>
<feature type="domain" description="DUF7804" evidence="1">
    <location>
        <begin position="78"/>
        <end position="169"/>
    </location>
</feature>
<name>A0A059A948_EUCGR</name>
<dbReference type="OMA" id="ECGPACY"/>